<feature type="region of interest" description="Disordered" evidence="1">
    <location>
        <begin position="1"/>
        <end position="44"/>
    </location>
</feature>
<dbReference type="AlphaFoldDB" id="Q89FS3"/>
<sequence length="111" mass="12601">MVDRWPLDHAEHDGADEGHGEVRGDHAQSPGERHAVAPKNTGSQESWLPRILRWRMLRWSRLPPLARPTNMVNRKSRCEKVSLAVAHPQEPAHGRGPAWLRKAEINTLKSL</sequence>
<dbReference type="HOGENOM" id="CLU_2153470_0_0_5"/>
<accession>Q89FS3</accession>
<dbReference type="Proteomes" id="UP000002526">
    <property type="component" value="Chromosome"/>
</dbReference>
<dbReference type="EnsemblBacteria" id="BAC51891">
    <property type="protein sequence ID" value="BAC51891"/>
    <property type="gene ID" value="BAC51891"/>
</dbReference>
<keyword evidence="3" id="KW-1185">Reference proteome</keyword>
<feature type="compositionally biased region" description="Basic and acidic residues" evidence="1">
    <location>
        <begin position="1"/>
        <end position="35"/>
    </location>
</feature>
<evidence type="ECO:0000313" key="2">
    <source>
        <dbReference type="EMBL" id="BAC51891.1"/>
    </source>
</evidence>
<proteinExistence type="predicted"/>
<organism evidence="2 3">
    <name type="scientific">Bradyrhizobium diazoefficiens (strain JCM 10833 / BCRC 13528 / IAM 13628 / NBRC 14792 / USDA 110)</name>
    <dbReference type="NCBI Taxonomy" id="224911"/>
    <lineage>
        <taxon>Bacteria</taxon>
        <taxon>Pseudomonadati</taxon>
        <taxon>Pseudomonadota</taxon>
        <taxon>Alphaproteobacteria</taxon>
        <taxon>Hyphomicrobiales</taxon>
        <taxon>Nitrobacteraceae</taxon>
        <taxon>Bradyrhizobium</taxon>
    </lineage>
</organism>
<name>Q89FS3_BRADU</name>
<dbReference type="EMBL" id="BA000040">
    <property type="protein sequence ID" value="BAC51891.1"/>
    <property type="molecule type" value="Genomic_DNA"/>
</dbReference>
<dbReference type="KEGG" id="bja:bll6626"/>
<protein>
    <submittedName>
        <fullName evidence="2">Bll6626 protein</fullName>
    </submittedName>
</protein>
<gene>
    <name evidence="2" type="ordered locus">bll6626</name>
</gene>
<dbReference type="InParanoid" id="Q89FS3"/>
<evidence type="ECO:0000313" key="3">
    <source>
        <dbReference type="Proteomes" id="UP000002526"/>
    </source>
</evidence>
<evidence type="ECO:0000256" key="1">
    <source>
        <dbReference type="SAM" id="MobiDB-lite"/>
    </source>
</evidence>
<reference evidence="3" key="1">
    <citation type="journal article" date="2002" name="DNA Res.">
        <title>Complete genomic sequence of nitrogen-fixing symbiotic bacterium Bradyrhizobium japonicum USDA110.</title>
        <authorList>
            <person name="Kaneko T."/>
            <person name="Nakamura Y."/>
            <person name="Sato S."/>
            <person name="Minamisawa K."/>
            <person name="Uchiumi T."/>
            <person name="Sasamoto S."/>
            <person name="Watanabe A."/>
            <person name="Idesawa K."/>
            <person name="Iriguchi M."/>
            <person name="Kawashima K."/>
            <person name="Kohara M."/>
            <person name="Matsumoto M."/>
            <person name="Shimpo S."/>
            <person name="Tsuruoka H."/>
            <person name="Wada T."/>
            <person name="Yamada M."/>
            <person name="Tabata S."/>
        </authorList>
    </citation>
    <scope>NUCLEOTIDE SEQUENCE [LARGE SCALE GENOMIC DNA]</scope>
    <source>
        <strain evidence="3">JCM 10833 / BCRC 13528 / IAM 13628 / NBRC 14792 / USDA 110</strain>
    </source>
</reference>
<dbReference type="OrthoDB" id="8256049at2"/>